<name>A0AA97D9J3_9FIRM</name>
<keyword evidence="3" id="KW-0812">Transmembrane</keyword>
<feature type="transmembrane region" description="Helical" evidence="3">
    <location>
        <begin position="117"/>
        <end position="140"/>
    </location>
</feature>
<dbReference type="Proteomes" id="UP001300604">
    <property type="component" value="Chromosome"/>
</dbReference>
<dbReference type="InterPro" id="IPR003784">
    <property type="entry name" value="BioY"/>
</dbReference>
<feature type="chain" id="PRO_5041675318" description="Biotin transporter" evidence="4">
    <location>
        <begin position="23"/>
        <end position="189"/>
    </location>
</feature>
<feature type="transmembrane region" description="Helical" evidence="3">
    <location>
        <begin position="146"/>
        <end position="171"/>
    </location>
</feature>
<keyword evidence="3" id="KW-1133">Transmembrane helix</keyword>
<dbReference type="KEGG" id="carl:PXC00_13910"/>
<keyword evidence="2" id="KW-0813">Transport</keyword>
<reference evidence="6" key="2">
    <citation type="submission" date="2024-06" db="EMBL/GenBank/DDBJ databases">
        <title>Caproicibacterium argilliputei sp. nov, a novel caproic acid producing anaerobic bacterium isolated from pit mud.</title>
        <authorList>
            <person name="Zeng C."/>
        </authorList>
    </citation>
    <scope>NUCLEOTIDE SEQUENCE [LARGE SCALE GENOMIC DNA]</scope>
    <source>
        <strain evidence="6">ZCY20-5</strain>
    </source>
</reference>
<dbReference type="Gene3D" id="1.10.1760.20">
    <property type="match status" value="1"/>
</dbReference>
<keyword evidence="2 3" id="KW-0472">Membrane</keyword>
<organism evidence="5 6">
    <name type="scientific">Caproicibacterium argilliputei</name>
    <dbReference type="NCBI Taxonomy" id="3030016"/>
    <lineage>
        <taxon>Bacteria</taxon>
        <taxon>Bacillati</taxon>
        <taxon>Bacillota</taxon>
        <taxon>Clostridia</taxon>
        <taxon>Eubacteriales</taxon>
        <taxon>Oscillospiraceae</taxon>
        <taxon>Caproicibacterium</taxon>
    </lineage>
</organism>
<comment type="similarity">
    <text evidence="1 2">Belongs to the BioY family.</text>
</comment>
<evidence type="ECO:0000313" key="6">
    <source>
        <dbReference type="Proteomes" id="UP001300604"/>
    </source>
</evidence>
<dbReference type="RefSeq" id="WP_275846617.1">
    <property type="nucleotide sequence ID" value="NZ_CP135996.1"/>
</dbReference>
<keyword evidence="6" id="KW-1185">Reference proteome</keyword>
<dbReference type="PIRSF" id="PIRSF016661">
    <property type="entry name" value="BioY"/>
    <property type="match status" value="1"/>
</dbReference>
<feature type="transmembrane region" description="Helical" evidence="3">
    <location>
        <begin position="59"/>
        <end position="81"/>
    </location>
</feature>
<evidence type="ECO:0000313" key="5">
    <source>
        <dbReference type="EMBL" id="WOC32259.1"/>
    </source>
</evidence>
<keyword evidence="4" id="KW-0732">Signal</keyword>
<accession>A0AA97D9J3</accession>
<proteinExistence type="inferred from homology"/>
<feature type="transmembrane region" description="Helical" evidence="3">
    <location>
        <begin position="87"/>
        <end position="105"/>
    </location>
</feature>
<evidence type="ECO:0000256" key="2">
    <source>
        <dbReference type="PIRNR" id="PIRNR016661"/>
    </source>
</evidence>
<feature type="signal peptide" evidence="4">
    <location>
        <begin position="1"/>
        <end position="22"/>
    </location>
</feature>
<dbReference type="PANTHER" id="PTHR34295:SF1">
    <property type="entry name" value="BIOTIN TRANSPORTER BIOY"/>
    <property type="match status" value="1"/>
</dbReference>
<keyword evidence="2" id="KW-1003">Cell membrane</keyword>
<dbReference type="PANTHER" id="PTHR34295">
    <property type="entry name" value="BIOTIN TRANSPORTER BIOY"/>
    <property type="match status" value="1"/>
</dbReference>
<protein>
    <recommendedName>
        <fullName evidence="2">Biotin transporter</fullName>
    </recommendedName>
</protein>
<evidence type="ECO:0000256" key="1">
    <source>
        <dbReference type="ARBA" id="ARBA00010692"/>
    </source>
</evidence>
<dbReference type="AlphaFoldDB" id="A0AA97D9J3"/>
<gene>
    <name evidence="5" type="ORF">PXC00_13910</name>
</gene>
<comment type="subcellular location">
    <subcellularLocation>
        <location evidence="2">Cell membrane</location>
        <topology evidence="2">Multi-pass membrane protein</topology>
    </subcellularLocation>
</comment>
<dbReference type="Pfam" id="PF02632">
    <property type="entry name" value="BioY"/>
    <property type="match status" value="1"/>
</dbReference>
<dbReference type="GO" id="GO:0015225">
    <property type="term" value="F:biotin transmembrane transporter activity"/>
    <property type="evidence" value="ECO:0007669"/>
    <property type="project" value="UniProtKB-UniRule"/>
</dbReference>
<evidence type="ECO:0000256" key="4">
    <source>
        <dbReference type="SAM" id="SignalP"/>
    </source>
</evidence>
<reference evidence="6" key="3">
    <citation type="submission" date="2024-06" db="EMBL/GenBank/DDBJ databases">
        <authorList>
            <person name="Zeng C."/>
        </authorList>
    </citation>
    <scope>NUCLEOTIDE SEQUENCE [LARGE SCALE GENOMIC DNA]</scope>
    <source>
        <strain evidence="6">ZCY20-5</strain>
    </source>
</reference>
<dbReference type="GO" id="GO:0005886">
    <property type="term" value="C:plasma membrane"/>
    <property type="evidence" value="ECO:0007669"/>
    <property type="project" value="UniProtKB-SubCell"/>
</dbReference>
<sequence length="189" mass="19595">MKKSTRSLVLCAMCTALTCVLAPVSIPVGQVPISLATFAVMLSAALLDPKWGVLSQVVYLLLGCIGLPVFAGFSSGVASVAGPTGGYLLGYLALAAVEGVLYRMLSHSGQKLLKKSGALVLSMAVGTAVLYAFGTVWFCAVTHTPVGAALMVCVVPFLLGDVAKIAVVTALEPQLERVRDRLDRSVQAV</sequence>
<reference evidence="5 6" key="1">
    <citation type="submission" date="2024-06" db="EMBL/GenBank/DDBJ databases">
        <title>Caproicibacterium argilliputei sp. nov, a novel caproic acid producing anaerobic bacterium isolated from pit mud.</title>
        <authorList>
            <person name="Xia S."/>
        </authorList>
    </citation>
    <scope>NUCLEOTIDE SEQUENCE [LARGE SCALE GENOMIC DNA]</scope>
    <source>
        <strain evidence="5 6">ZCY20-5</strain>
    </source>
</reference>
<dbReference type="EMBL" id="CP135996">
    <property type="protein sequence ID" value="WOC32259.1"/>
    <property type="molecule type" value="Genomic_DNA"/>
</dbReference>
<evidence type="ECO:0000256" key="3">
    <source>
        <dbReference type="SAM" id="Phobius"/>
    </source>
</evidence>